<organism evidence="2 3">
    <name type="scientific">Leptospira interrogans serovar Zanoni str. LT2156</name>
    <dbReference type="NCBI Taxonomy" id="1001601"/>
    <lineage>
        <taxon>Bacteria</taxon>
        <taxon>Pseudomonadati</taxon>
        <taxon>Spirochaetota</taxon>
        <taxon>Spirochaetia</taxon>
        <taxon>Leptospirales</taxon>
        <taxon>Leptospiraceae</taxon>
        <taxon>Leptospira</taxon>
    </lineage>
</organism>
<sequence>MAKIKIFRIGYYWNLKNTKRIIVHPIFAQNLCFAFIIKI</sequence>
<comment type="caution">
    <text evidence="2">The sequence shown here is derived from an EMBL/GenBank/DDBJ whole genome shotgun (WGS) entry which is preliminary data.</text>
</comment>
<dbReference type="EMBL" id="AFMF02000017">
    <property type="protein sequence ID" value="EMM97443.1"/>
    <property type="molecule type" value="Genomic_DNA"/>
</dbReference>
<dbReference type="Proteomes" id="UP000012089">
    <property type="component" value="Unassembled WGS sequence"/>
</dbReference>
<name>M6HJD2_LEPIR</name>
<keyword evidence="1" id="KW-0472">Membrane</keyword>
<proteinExistence type="predicted"/>
<protein>
    <submittedName>
        <fullName evidence="2">Uncharacterized protein</fullName>
    </submittedName>
</protein>
<reference evidence="2 3" key="1">
    <citation type="submission" date="2013-01" db="EMBL/GenBank/DDBJ databases">
        <authorList>
            <person name="Harkins D.M."/>
            <person name="Durkin A.S."/>
            <person name="Brinkac L.M."/>
            <person name="Haft D.H."/>
            <person name="Selengut J.D."/>
            <person name="Sanka R."/>
            <person name="DePew J."/>
            <person name="Purushe J."/>
            <person name="Tulsiani S.M."/>
            <person name="Graham G.C."/>
            <person name="Burns M.-A."/>
            <person name="Dohnt M.F."/>
            <person name="Smythe L.D."/>
            <person name="McKay D.B."/>
            <person name="Craig S.B."/>
            <person name="Vinetz J.M."/>
            <person name="Sutton G.G."/>
            <person name="Nierman W.C."/>
            <person name="Fouts D.E."/>
        </authorList>
    </citation>
    <scope>NUCLEOTIDE SEQUENCE [LARGE SCALE GENOMIC DNA]</scope>
    <source>
        <strain evidence="2 3">LT2156</strain>
    </source>
</reference>
<accession>M6HJD2</accession>
<evidence type="ECO:0000313" key="2">
    <source>
        <dbReference type="EMBL" id="EMM97443.1"/>
    </source>
</evidence>
<keyword evidence="1" id="KW-1133">Transmembrane helix</keyword>
<evidence type="ECO:0000313" key="3">
    <source>
        <dbReference type="Proteomes" id="UP000012089"/>
    </source>
</evidence>
<evidence type="ECO:0000256" key="1">
    <source>
        <dbReference type="SAM" id="Phobius"/>
    </source>
</evidence>
<keyword evidence="1" id="KW-0812">Transmembrane</keyword>
<gene>
    <name evidence="2" type="ORF">LEP1GSC158_2627</name>
</gene>
<dbReference type="AlphaFoldDB" id="M6HJD2"/>
<feature type="transmembrane region" description="Helical" evidence="1">
    <location>
        <begin position="21"/>
        <end position="37"/>
    </location>
</feature>